<dbReference type="AlphaFoldDB" id="A0A499UUQ8"/>
<evidence type="ECO:0000256" key="1">
    <source>
        <dbReference type="SAM" id="MobiDB-lite"/>
    </source>
</evidence>
<name>A0A499UUQ8_9ACTN</name>
<dbReference type="Pfam" id="PF13480">
    <property type="entry name" value="Acetyltransf_6"/>
    <property type="match status" value="1"/>
</dbReference>
<reference evidence="3 4" key="1">
    <citation type="journal article" date="2020" name="Int. J. Syst. Evol. Microbiol.">
        <title>Reclassification of Streptomyces castelarensis and Streptomyces sporoclivatus as later heterotypic synonyms of Streptomyces antimycoticus.</title>
        <authorList>
            <person name="Komaki H."/>
            <person name="Tamura T."/>
        </authorList>
    </citation>
    <scope>NUCLEOTIDE SEQUENCE [LARGE SCALE GENOMIC DNA]</scope>
    <source>
        <strain evidence="3 4">NBRC 100767</strain>
    </source>
</reference>
<proteinExistence type="predicted"/>
<evidence type="ECO:0000313" key="4">
    <source>
        <dbReference type="Proteomes" id="UP000463951"/>
    </source>
</evidence>
<feature type="compositionally biased region" description="Low complexity" evidence="1">
    <location>
        <begin position="93"/>
        <end position="108"/>
    </location>
</feature>
<evidence type="ECO:0000259" key="2">
    <source>
        <dbReference type="Pfam" id="PF13480"/>
    </source>
</evidence>
<feature type="domain" description="BioF2-like acetyltransferase" evidence="2">
    <location>
        <begin position="33"/>
        <end position="89"/>
    </location>
</feature>
<organism evidence="3 4">
    <name type="scientific">Streptomyces antimycoticus</name>
    <dbReference type="NCBI Taxonomy" id="68175"/>
    <lineage>
        <taxon>Bacteria</taxon>
        <taxon>Bacillati</taxon>
        <taxon>Actinomycetota</taxon>
        <taxon>Actinomycetes</taxon>
        <taxon>Kitasatosporales</taxon>
        <taxon>Streptomycetaceae</taxon>
        <taxon>Streptomyces</taxon>
        <taxon>Streptomyces violaceusniger group</taxon>
    </lineage>
</organism>
<dbReference type="InterPro" id="IPR038740">
    <property type="entry name" value="BioF2-like_GNAT_dom"/>
</dbReference>
<feature type="region of interest" description="Disordered" evidence="1">
    <location>
        <begin position="76"/>
        <end position="127"/>
    </location>
</feature>
<gene>
    <name evidence="3" type="ORF">SSPO_076000</name>
</gene>
<evidence type="ECO:0000313" key="3">
    <source>
        <dbReference type="EMBL" id="BBJ44882.1"/>
    </source>
</evidence>
<dbReference type="Proteomes" id="UP000463951">
    <property type="component" value="Chromosome"/>
</dbReference>
<protein>
    <recommendedName>
        <fullName evidence="2">BioF2-like acetyltransferase domain-containing protein</fullName>
    </recommendedName>
</protein>
<accession>A0A499UUQ8</accession>
<dbReference type="EMBL" id="AP019620">
    <property type="protein sequence ID" value="BBJ44882.1"/>
    <property type="molecule type" value="Genomic_DNA"/>
</dbReference>
<sequence>MGARGSFPSPVIDVERGYEAYLARLRDRSPRFTRTTLAKERKLGREVGEVRYVHDERDPAVLRTLIGWKSAQYRRTGRSDRFARAHPGPARSGAGRQPGHGAARGRAALLSDGGPRPVRVSHPRLRL</sequence>